<keyword evidence="3" id="KW-0507">mRNA processing</keyword>
<feature type="region of interest" description="Disordered" evidence="8">
    <location>
        <begin position="102"/>
        <end position="131"/>
    </location>
</feature>
<dbReference type="Gene3D" id="1.25.10.10">
    <property type="entry name" value="Leucine-rich Repeat Variant"/>
    <property type="match status" value="4"/>
</dbReference>
<dbReference type="GO" id="GO:0003729">
    <property type="term" value="F:mRNA binding"/>
    <property type="evidence" value="ECO:0007669"/>
    <property type="project" value="InterPro"/>
</dbReference>
<evidence type="ECO:0000256" key="3">
    <source>
        <dbReference type="ARBA" id="ARBA00022664"/>
    </source>
</evidence>
<accession>A0A1B2JBR9</accession>
<evidence type="ECO:0000256" key="1">
    <source>
        <dbReference type="ARBA" id="ARBA00004123"/>
    </source>
</evidence>
<evidence type="ECO:0000256" key="5">
    <source>
        <dbReference type="ARBA" id="ARBA00022737"/>
    </source>
</evidence>
<keyword evidence="4" id="KW-0747">Spliceosome</keyword>
<feature type="compositionally biased region" description="Basic and acidic residues" evidence="8">
    <location>
        <begin position="102"/>
        <end position="121"/>
    </location>
</feature>
<feature type="compositionally biased region" description="Acidic residues" evidence="8">
    <location>
        <begin position="32"/>
        <end position="44"/>
    </location>
</feature>
<evidence type="ECO:0000313" key="10">
    <source>
        <dbReference type="EMBL" id="ANZ75494.1"/>
    </source>
</evidence>
<evidence type="ECO:0000313" key="11">
    <source>
        <dbReference type="Proteomes" id="UP000094565"/>
    </source>
</evidence>
<reference evidence="10 11" key="1">
    <citation type="submission" date="2016-02" db="EMBL/GenBank/DDBJ databases">
        <title>Comparative genomic and transcriptomic foundation for Pichia pastoris.</title>
        <authorList>
            <person name="Love K.R."/>
            <person name="Shah K.A."/>
            <person name="Whittaker C.A."/>
            <person name="Wu J."/>
            <person name="Bartlett M.C."/>
            <person name="Ma D."/>
            <person name="Leeson R.L."/>
            <person name="Priest M."/>
            <person name="Young S.K."/>
            <person name="Love J.C."/>
        </authorList>
    </citation>
    <scope>NUCLEOTIDE SEQUENCE [LARGE SCALE GENOMIC DNA]</scope>
    <source>
        <strain evidence="10 11">ATCC 28485</strain>
    </source>
</reference>
<dbReference type="OrthoDB" id="438939at2759"/>
<dbReference type="GO" id="GO:0005681">
    <property type="term" value="C:spliceosomal complex"/>
    <property type="evidence" value="ECO:0007669"/>
    <property type="project" value="UniProtKB-KW"/>
</dbReference>
<evidence type="ECO:0000256" key="7">
    <source>
        <dbReference type="ARBA" id="ARBA00023242"/>
    </source>
</evidence>
<name>A0A1B2JBR9_PICPA</name>
<dbReference type="Pfam" id="PF13513">
    <property type="entry name" value="HEAT_EZ"/>
    <property type="match status" value="1"/>
</dbReference>
<dbReference type="Pfam" id="PF22646">
    <property type="entry name" value="PPP2R1A-like_HEAT"/>
    <property type="match status" value="1"/>
</dbReference>
<protein>
    <submittedName>
        <fullName evidence="10">BA75_02762T0</fullName>
    </submittedName>
</protein>
<dbReference type="SUPFAM" id="SSF48371">
    <property type="entry name" value="ARM repeat"/>
    <property type="match status" value="1"/>
</dbReference>
<dbReference type="FunFam" id="1.25.10.10:FF:000039">
    <property type="entry name" value="Splicing factor 3B subunit 1"/>
    <property type="match status" value="1"/>
</dbReference>
<feature type="region of interest" description="Disordered" evidence="8">
    <location>
        <begin position="1"/>
        <end position="67"/>
    </location>
</feature>
<keyword evidence="6" id="KW-0508">mRNA splicing</keyword>
<feature type="domain" description="Phosphatase PP2A regulatory subunit A/Splicing factor 3B subunit 1-like HEAT repeat" evidence="9">
    <location>
        <begin position="813"/>
        <end position="884"/>
    </location>
</feature>
<organism evidence="10 11">
    <name type="scientific">Komagataella pastoris</name>
    <name type="common">Yeast</name>
    <name type="synonym">Pichia pastoris</name>
    <dbReference type="NCBI Taxonomy" id="4922"/>
    <lineage>
        <taxon>Eukaryota</taxon>
        <taxon>Fungi</taxon>
        <taxon>Dikarya</taxon>
        <taxon>Ascomycota</taxon>
        <taxon>Saccharomycotina</taxon>
        <taxon>Pichiomycetes</taxon>
        <taxon>Pichiales</taxon>
        <taxon>Pichiaceae</taxon>
        <taxon>Komagataella</taxon>
    </lineage>
</organism>
<comment type="similarity">
    <text evidence="2">Belongs to the SF3B1 family.</text>
</comment>
<evidence type="ECO:0000259" key="9">
    <source>
        <dbReference type="Pfam" id="PF22646"/>
    </source>
</evidence>
<comment type="subcellular location">
    <subcellularLocation>
        <location evidence="1">Nucleus</location>
    </subcellularLocation>
</comment>
<dbReference type="Proteomes" id="UP000094565">
    <property type="component" value="Chromosome 2"/>
</dbReference>
<evidence type="ECO:0000256" key="2">
    <source>
        <dbReference type="ARBA" id="ARBA00005754"/>
    </source>
</evidence>
<dbReference type="EMBL" id="CP014585">
    <property type="protein sequence ID" value="ANZ75494.1"/>
    <property type="molecule type" value="Genomic_DNA"/>
</dbReference>
<keyword evidence="11" id="KW-1185">Reference proteome</keyword>
<evidence type="ECO:0000256" key="6">
    <source>
        <dbReference type="ARBA" id="ARBA00023187"/>
    </source>
</evidence>
<dbReference type="InterPro" id="IPR054573">
    <property type="entry name" value="PP2A/SF3B1-like_HEAT"/>
</dbReference>
<dbReference type="AlphaFoldDB" id="A0A1B2JBR9"/>
<dbReference type="GO" id="GO:0000245">
    <property type="term" value="P:spliceosomal complex assembly"/>
    <property type="evidence" value="ECO:0007669"/>
    <property type="project" value="InterPro"/>
</dbReference>
<proteinExistence type="inferred from homology"/>
<evidence type="ECO:0000256" key="8">
    <source>
        <dbReference type="SAM" id="MobiDB-lite"/>
    </source>
</evidence>
<keyword evidence="5" id="KW-0677">Repeat</keyword>
<dbReference type="InterPro" id="IPR011989">
    <property type="entry name" value="ARM-like"/>
</dbReference>
<sequence length="1037" mass="117068">MSQHDDSGLIPLDSKVSNGVQAAPQYTIPKEYEEEMIDNAEDIDPLQGSDLNSKPKESDYHKRKYDNLMNIDLTQQERTYKDRMKERQLDRQEEDIQKLLKQKQEQEDQKYNDAKPESEPNRKRKKRWDVRSLEDDSVTVSKLPIINGIELNNSILDKILPHGYTIVEPPLGYKPLNDLPPDYKQEDQGYLLPEESTLALENKAVETAQELAIENLGEKEKKVHTLISNIIEGASNMRKPALRQLTENARIFGAKAIFDQLLPLFMKRNLDEHQRHLLVKIVGRVLYQLDDLIRPYTYKILVVIMPLLIDEDYYTRIEGREIVANLSKAAGLAHMISTLRPDIDHSDEYVRNTVSRTFAVMSCALGIPVVLPFLKAVCNSKKSWQARHTGMKIVQQIAILAGSGVLPHLNGLVAAISRGLSDEHVHVRTIAAQAASALAESSAPYGAESFQQILEELYKGIRRHRGKGLAAFLKAIGYIIPLLDPDYADYYAKMVFKVLIREFESPDEEMKRTCLKVLQQCCDTEGVEKQYLIDEVIGSFFKSFWNRRTALDRRTAKLCSETSFHLSKRVGAGLVLDNILVHLKDESEPFRRMTAETCYKVIQSYGTAELSDKSVDQLLDGILIAFQEQVIQDSVILKSFSVIIGSLGLRVGIHLPSIVSIILYRLKNREPEPRRQAASLITVVAPVIKKCGNEDMLLKLGSVIYESLGEVYPDVLASILDAMKAVIAVVGVESMNPPMSQILPTLSPILRNRNEMVQETAIGLIGMIAQRAPEYVNAREWMRICFSLVEMVKSQRKSIRKAANRTVGYIAVAIGPQDVLVTLLNNLRVQDRQLRVCTAVAIGIVAESCAPFTVLPALMNEYQTVENNVQNGVLKALAFMFESIGSMGKDYIYATLPLIEDALTDRDLVHRQTAANVIKHMALNNVGFGLEDAFIHFLNLLWPNIFETSPHVIARILEGIEGCRNVIGCGIVMNYTLTGLFHPARKVRDSYWKVYNPMYVQSCDSMVPYYPDFKDQILIKDAEQVRPSVIEELDIWV</sequence>
<keyword evidence="7" id="KW-0539">Nucleus</keyword>
<dbReference type="PANTHER" id="PTHR12097">
    <property type="entry name" value="SPLICING FACTOR 3B, SUBUNIT 1-RELATED"/>
    <property type="match status" value="1"/>
</dbReference>
<evidence type="ECO:0000256" key="4">
    <source>
        <dbReference type="ARBA" id="ARBA00022728"/>
    </source>
</evidence>
<gene>
    <name evidence="10" type="primary">HSH155</name>
    <name evidence="10" type="ORF">ATY40_BA7502762</name>
</gene>
<dbReference type="InterPro" id="IPR016024">
    <property type="entry name" value="ARM-type_fold"/>
</dbReference>
<dbReference type="InterPro" id="IPR038737">
    <property type="entry name" value="SF3b_su1-like"/>
</dbReference>